<feature type="domain" description="VRR-NUC" evidence="11">
    <location>
        <begin position="446"/>
        <end position="560"/>
    </location>
</feature>
<evidence type="ECO:0000259" key="11">
    <source>
        <dbReference type="SMART" id="SM00990"/>
    </source>
</evidence>
<evidence type="ECO:0000313" key="13">
    <source>
        <dbReference type="Proteomes" id="UP000231409"/>
    </source>
</evidence>
<keyword evidence="7" id="KW-0479">Metal-binding</keyword>
<dbReference type="RefSeq" id="WP_099614615.1">
    <property type="nucleotide sequence ID" value="NZ_KZ319370.1"/>
</dbReference>
<evidence type="ECO:0000256" key="10">
    <source>
        <dbReference type="ARBA" id="ARBA00023211"/>
    </source>
</evidence>
<dbReference type="SMART" id="SM00990">
    <property type="entry name" value="VRR_NUC"/>
    <property type="match status" value="1"/>
</dbReference>
<dbReference type="EC" id="3.1.4.1" evidence="5"/>
<comment type="cofactor">
    <cofactor evidence="3">
        <name>Mg(2+)</name>
        <dbReference type="ChEBI" id="CHEBI:18420"/>
    </cofactor>
</comment>
<dbReference type="Pfam" id="PF08774">
    <property type="entry name" value="VRR_NUC"/>
    <property type="match status" value="1"/>
</dbReference>
<dbReference type="PANTHER" id="PTHR15749">
    <property type="entry name" value="FANCONI-ASSOCIATED NUCLEASE 1"/>
    <property type="match status" value="1"/>
</dbReference>
<keyword evidence="6" id="KW-0540">Nuclease</keyword>
<dbReference type="InterPro" id="IPR033315">
    <property type="entry name" value="Fan1-like"/>
</dbReference>
<evidence type="ECO:0000256" key="6">
    <source>
        <dbReference type="ARBA" id="ARBA00022722"/>
    </source>
</evidence>
<keyword evidence="10" id="KW-0464">Manganese</keyword>
<evidence type="ECO:0000256" key="9">
    <source>
        <dbReference type="ARBA" id="ARBA00022842"/>
    </source>
</evidence>
<dbReference type="Gene3D" id="3.40.1350.10">
    <property type="match status" value="1"/>
</dbReference>
<comment type="similarity">
    <text evidence="4">Belongs to the FAN1 family.</text>
</comment>
<dbReference type="InterPro" id="IPR011856">
    <property type="entry name" value="tRNA_endonuc-like_dom_sf"/>
</dbReference>
<dbReference type="Pfam" id="PF18081">
    <property type="entry name" value="FANC_SAP"/>
    <property type="match status" value="1"/>
</dbReference>
<keyword evidence="9" id="KW-0460">Magnesium</keyword>
<sequence>MIDSRRGRHPLSQPVAASLDNPLYYLENFDTVVSWVAHLHGDLLTPQERELLVGLSSLGKAPRALLARLVMRSGSLFRLSRLKYPELGVTDAVNTLAAAGWVVTDPPLDFAGFCRLFTLAELRQALAGPLAAAGLSPVVTKKQLTEALAPRLPAAQPLRDWWPEAPDAVLALQHMALFERLRLMFFGNLRQGWSDFVLAELGIYRYEPVRLTAESRAFGSRAEVDAYLHLHGCREALDNGETPQAIWQLVTKDVAPNRWLESRRGRLLFELGRQAERGGDRELALMAWAMSGHREGRLRQLRLLERMGRLDEAWQLVREARRAPRNAAETEGLLRLEARLAKKLGQPVPVAPQPHQPKEYPLTLAQPAHGTVEAAVVKSWQDDAAPVFYVENTLFNSLFGLLCWPALFAPLPGAFFHPFQQGPADLFREDFVARRREQFDACLAQLADGRYRETIRQAWRDKQGVANPLVTWPVLSAELLELALACLPAEHLAAVFRRMLEDLKAHTSGLPDLVRFYPATRAYELVEVKGPGDRLQDHQRRWLAFFAGQGMPAAVCYVRWQEPGAS</sequence>
<evidence type="ECO:0000256" key="1">
    <source>
        <dbReference type="ARBA" id="ARBA00000983"/>
    </source>
</evidence>
<dbReference type="Proteomes" id="UP000231409">
    <property type="component" value="Unassembled WGS sequence"/>
</dbReference>
<evidence type="ECO:0000256" key="5">
    <source>
        <dbReference type="ARBA" id="ARBA00012029"/>
    </source>
</evidence>
<evidence type="ECO:0000256" key="2">
    <source>
        <dbReference type="ARBA" id="ARBA00001936"/>
    </source>
</evidence>
<dbReference type="GO" id="GO:0046872">
    <property type="term" value="F:metal ion binding"/>
    <property type="evidence" value="ECO:0007669"/>
    <property type="project" value="UniProtKB-KW"/>
</dbReference>
<protein>
    <recommendedName>
        <fullName evidence="5">phosphodiesterase I</fullName>
        <ecNumber evidence="5">3.1.4.1</ecNumber>
    </recommendedName>
</protein>
<dbReference type="PANTHER" id="PTHR15749:SF4">
    <property type="entry name" value="FANCONI-ASSOCIATED NUCLEASE 1"/>
    <property type="match status" value="1"/>
</dbReference>
<dbReference type="GO" id="GO:0003676">
    <property type="term" value="F:nucleic acid binding"/>
    <property type="evidence" value="ECO:0007669"/>
    <property type="project" value="InterPro"/>
</dbReference>
<evidence type="ECO:0000256" key="4">
    <source>
        <dbReference type="ARBA" id="ARBA00005533"/>
    </source>
</evidence>
<comment type="catalytic activity">
    <reaction evidence="1">
        <text>Hydrolytically removes 5'-nucleotides successively from the 3'-hydroxy termini of 3'-hydroxy-terminated oligonucleotides.</text>
        <dbReference type="EC" id="3.1.4.1"/>
    </reaction>
</comment>
<dbReference type="AlphaFoldDB" id="A0A2G1ULW7"/>
<dbReference type="InterPro" id="IPR014883">
    <property type="entry name" value="VRR_NUC"/>
</dbReference>
<name>A0A2G1ULW7_9GAMM</name>
<reference evidence="12 13" key="1">
    <citation type="submission" date="2017-09" db="EMBL/GenBank/DDBJ databases">
        <title>The draft genome sequences of Marinobacter sp. PWS21.</title>
        <authorList>
            <person name="Cao J."/>
        </authorList>
    </citation>
    <scope>NUCLEOTIDE SEQUENCE [LARGE SCALE GENOMIC DNA]</scope>
    <source>
        <strain evidence="12 13">PWS21</strain>
    </source>
</reference>
<accession>A0A2G1ULW7</accession>
<proteinExistence type="inferred from homology"/>
<evidence type="ECO:0000256" key="7">
    <source>
        <dbReference type="ARBA" id="ARBA00022723"/>
    </source>
</evidence>
<dbReference type="GO" id="GO:0004528">
    <property type="term" value="F:phosphodiesterase I activity"/>
    <property type="evidence" value="ECO:0007669"/>
    <property type="project" value="UniProtKB-EC"/>
</dbReference>
<evidence type="ECO:0000256" key="3">
    <source>
        <dbReference type="ARBA" id="ARBA00001946"/>
    </source>
</evidence>
<dbReference type="EMBL" id="NTFH01000007">
    <property type="protein sequence ID" value="PHQ15491.1"/>
    <property type="molecule type" value="Genomic_DNA"/>
</dbReference>
<organism evidence="12 13">
    <name type="scientific">Marinobacter profundi</name>
    <dbReference type="NCBI Taxonomy" id="2666256"/>
    <lineage>
        <taxon>Bacteria</taxon>
        <taxon>Pseudomonadati</taxon>
        <taxon>Pseudomonadota</taxon>
        <taxon>Gammaproteobacteria</taxon>
        <taxon>Pseudomonadales</taxon>
        <taxon>Marinobacteraceae</taxon>
        <taxon>Marinobacter</taxon>
    </lineage>
</organism>
<dbReference type="GO" id="GO:0036297">
    <property type="term" value="P:interstrand cross-link repair"/>
    <property type="evidence" value="ECO:0007669"/>
    <property type="project" value="InterPro"/>
</dbReference>
<comment type="caution">
    <text evidence="12">The sequence shown here is derived from an EMBL/GenBank/DDBJ whole genome shotgun (WGS) entry which is preliminary data.</text>
</comment>
<evidence type="ECO:0000313" key="12">
    <source>
        <dbReference type="EMBL" id="PHQ15491.1"/>
    </source>
</evidence>
<keyword evidence="13" id="KW-1185">Reference proteome</keyword>
<keyword evidence="8" id="KW-0378">Hydrolase</keyword>
<dbReference type="InterPro" id="IPR049125">
    <property type="entry name" value="FAN1-like_WH"/>
</dbReference>
<gene>
    <name evidence="12" type="ORF">CLH61_10295</name>
</gene>
<dbReference type="Pfam" id="PF21315">
    <property type="entry name" value="FAN1_HTH"/>
    <property type="match status" value="1"/>
</dbReference>
<comment type="cofactor">
    <cofactor evidence="2">
        <name>Mn(2+)</name>
        <dbReference type="ChEBI" id="CHEBI:29035"/>
    </cofactor>
</comment>
<dbReference type="InterPro" id="IPR040603">
    <property type="entry name" value="FAN1_SAP_bact"/>
</dbReference>
<evidence type="ECO:0000256" key="8">
    <source>
        <dbReference type="ARBA" id="ARBA00022801"/>
    </source>
</evidence>